<dbReference type="PANTHER" id="PTHR47926">
    <property type="entry name" value="PENTATRICOPEPTIDE REPEAT-CONTAINING PROTEIN"/>
    <property type="match status" value="1"/>
</dbReference>
<evidence type="ECO:0000313" key="3">
    <source>
        <dbReference type="Proteomes" id="UP000655225"/>
    </source>
</evidence>
<dbReference type="GO" id="GO:0003723">
    <property type="term" value="F:RNA binding"/>
    <property type="evidence" value="ECO:0007669"/>
    <property type="project" value="InterPro"/>
</dbReference>
<comment type="caution">
    <text evidence="2">The sequence shown here is derived from an EMBL/GenBank/DDBJ whole genome shotgun (WGS) entry which is preliminary data.</text>
</comment>
<dbReference type="GO" id="GO:0009451">
    <property type="term" value="P:RNA modification"/>
    <property type="evidence" value="ECO:0007669"/>
    <property type="project" value="InterPro"/>
</dbReference>
<sequence length="315" mass="36120">MFHISLVISSLCKRCIGCLKLEDRERGEEDRGLKSKGRNEEKHGVRLSLGCPLLFLLQLFFDLKENEEVHDPSQKTYTSLLFKRLRASMEISEATHFDESHLKASLFERLKNFEKEDNYILPLLIDMPYEILVEDERHVLLRDLVLSNVMVSCYALSGLRVGEAFEVFDLMQFAGVQWGHEDGKESMKFLMKMIIRDFEQDELTLASVLSSCANSSAISAIGLVHAYGKCKIHGNVRLAKWAADNMLDVKEPVIDILISNIYASMRHLIEKARVRKMMRDRCDYMVLSCSWMEIAGEIHIFVSKRNIHAVLGMLG</sequence>
<evidence type="ECO:0008006" key="4">
    <source>
        <dbReference type="Google" id="ProtNLM"/>
    </source>
</evidence>
<dbReference type="PROSITE" id="PS51375">
    <property type="entry name" value="PPR"/>
    <property type="match status" value="1"/>
</dbReference>
<organism evidence="2 3">
    <name type="scientific">Tetracentron sinense</name>
    <name type="common">Spur-leaf</name>
    <dbReference type="NCBI Taxonomy" id="13715"/>
    <lineage>
        <taxon>Eukaryota</taxon>
        <taxon>Viridiplantae</taxon>
        <taxon>Streptophyta</taxon>
        <taxon>Embryophyta</taxon>
        <taxon>Tracheophyta</taxon>
        <taxon>Spermatophyta</taxon>
        <taxon>Magnoliopsida</taxon>
        <taxon>Trochodendrales</taxon>
        <taxon>Trochodendraceae</taxon>
        <taxon>Tetracentron</taxon>
    </lineage>
</organism>
<dbReference type="Proteomes" id="UP000655225">
    <property type="component" value="Unassembled WGS sequence"/>
</dbReference>
<evidence type="ECO:0000313" key="2">
    <source>
        <dbReference type="EMBL" id="KAF8413203.1"/>
    </source>
</evidence>
<evidence type="ECO:0000256" key="1">
    <source>
        <dbReference type="PROSITE-ProRule" id="PRU00708"/>
    </source>
</evidence>
<proteinExistence type="predicted"/>
<dbReference type="OrthoDB" id="1851890at2759"/>
<name>A0A835DQS3_TETSI</name>
<dbReference type="InterPro" id="IPR002885">
    <property type="entry name" value="PPR_rpt"/>
</dbReference>
<dbReference type="EMBL" id="JABCRI010000001">
    <property type="protein sequence ID" value="KAF8413203.1"/>
    <property type="molecule type" value="Genomic_DNA"/>
</dbReference>
<dbReference type="AlphaFoldDB" id="A0A835DQS3"/>
<gene>
    <name evidence="2" type="ORF">HHK36_001179</name>
</gene>
<protein>
    <recommendedName>
        <fullName evidence="4">Pentatricopeptide repeat-containing protein</fullName>
    </recommendedName>
</protein>
<dbReference type="InterPro" id="IPR046960">
    <property type="entry name" value="PPR_At4g14850-like_plant"/>
</dbReference>
<feature type="repeat" description="PPR" evidence="1">
    <location>
        <begin position="143"/>
        <end position="178"/>
    </location>
</feature>
<keyword evidence="3" id="KW-1185">Reference proteome</keyword>
<reference evidence="2 3" key="1">
    <citation type="submission" date="2020-04" db="EMBL/GenBank/DDBJ databases">
        <title>Plant Genome Project.</title>
        <authorList>
            <person name="Zhang R.-G."/>
        </authorList>
    </citation>
    <scope>NUCLEOTIDE SEQUENCE [LARGE SCALE GENOMIC DNA]</scope>
    <source>
        <strain evidence="2">YNK0</strain>
        <tissue evidence="2">Leaf</tissue>
    </source>
</reference>
<accession>A0A835DQS3</accession>